<evidence type="ECO:0000313" key="3">
    <source>
        <dbReference type="EnsemblPlants" id="Kaladp0001s0244.1.v1.1.CDS.1"/>
    </source>
</evidence>
<feature type="compositionally biased region" description="Basic and acidic residues" evidence="1">
    <location>
        <begin position="187"/>
        <end position="216"/>
    </location>
</feature>
<feature type="compositionally biased region" description="Polar residues" evidence="1">
    <location>
        <begin position="367"/>
        <end position="379"/>
    </location>
</feature>
<dbReference type="AlphaFoldDB" id="A0A7N0SV91"/>
<feature type="region of interest" description="Disordered" evidence="1">
    <location>
        <begin position="363"/>
        <end position="448"/>
    </location>
</feature>
<name>A0A7N0SV91_KALFE</name>
<dbReference type="OMA" id="ESSDHFA"/>
<feature type="compositionally biased region" description="Basic and acidic residues" evidence="1">
    <location>
        <begin position="100"/>
        <end position="118"/>
    </location>
</feature>
<feature type="compositionally biased region" description="Acidic residues" evidence="1">
    <location>
        <begin position="87"/>
        <end position="98"/>
    </location>
</feature>
<feature type="compositionally biased region" description="Acidic residues" evidence="1">
    <location>
        <begin position="175"/>
        <end position="186"/>
    </location>
</feature>
<proteinExistence type="predicted"/>
<protein>
    <submittedName>
        <fullName evidence="3">Uncharacterized protein</fullName>
    </submittedName>
</protein>
<feature type="compositionally biased region" description="Acidic residues" evidence="1">
    <location>
        <begin position="133"/>
        <end position="149"/>
    </location>
</feature>
<evidence type="ECO:0000256" key="2">
    <source>
        <dbReference type="SAM" id="Phobius"/>
    </source>
</evidence>
<keyword evidence="2" id="KW-0812">Transmembrane</keyword>
<dbReference type="PANTHER" id="PTHR33700">
    <property type="entry name" value="MYB-LIKE PROTEIN X"/>
    <property type="match status" value="1"/>
</dbReference>
<dbReference type="Gramene" id="Kaladp0001s0244.1.v1.1">
    <property type="protein sequence ID" value="Kaladp0001s0244.1.v1.1.CDS.1"/>
    <property type="gene ID" value="Kaladp0001s0244.v1.1"/>
</dbReference>
<feature type="compositionally biased region" description="Basic and acidic residues" evidence="1">
    <location>
        <begin position="47"/>
        <end position="86"/>
    </location>
</feature>
<dbReference type="EnsemblPlants" id="Kaladp0001s0244.1.v1.1">
    <property type="protein sequence ID" value="Kaladp0001s0244.1.v1.1.CDS.1"/>
    <property type="gene ID" value="Kaladp0001s0244.v1.1"/>
</dbReference>
<feature type="region of interest" description="Disordered" evidence="1">
    <location>
        <begin position="47"/>
        <end position="318"/>
    </location>
</feature>
<evidence type="ECO:0000313" key="4">
    <source>
        <dbReference type="Proteomes" id="UP000594263"/>
    </source>
</evidence>
<dbReference type="Proteomes" id="UP000594263">
    <property type="component" value="Unplaced"/>
</dbReference>
<accession>A0A7N0SV91</accession>
<keyword evidence="2" id="KW-0472">Membrane</keyword>
<keyword evidence="4" id="KW-1185">Reference proteome</keyword>
<dbReference type="PANTHER" id="PTHR33700:SF4">
    <property type="entry name" value="MYB-LIKE PROTEIN X"/>
    <property type="match status" value="1"/>
</dbReference>
<organism evidence="3 4">
    <name type="scientific">Kalanchoe fedtschenkoi</name>
    <name type="common">Lavender scallops</name>
    <name type="synonym">South American air plant</name>
    <dbReference type="NCBI Taxonomy" id="63787"/>
    <lineage>
        <taxon>Eukaryota</taxon>
        <taxon>Viridiplantae</taxon>
        <taxon>Streptophyta</taxon>
        <taxon>Embryophyta</taxon>
        <taxon>Tracheophyta</taxon>
        <taxon>Spermatophyta</taxon>
        <taxon>Magnoliopsida</taxon>
        <taxon>eudicotyledons</taxon>
        <taxon>Gunneridae</taxon>
        <taxon>Pentapetalae</taxon>
        <taxon>Saxifragales</taxon>
        <taxon>Crassulaceae</taxon>
        <taxon>Kalanchoe</taxon>
    </lineage>
</organism>
<reference evidence="3" key="1">
    <citation type="submission" date="2021-01" db="UniProtKB">
        <authorList>
            <consortium name="EnsemblPlants"/>
        </authorList>
    </citation>
    <scope>IDENTIFICATION</scope>
</reference>
<evidence type="ECO:0000256" key="1">
    <source>
        <dbReference type="SAM" id="MobiDB-lite"/>
    </source>
</evidence>
<feature type="compositionally biased region" description="Acidic residues" evidence="1">
    <location>
        <begin position="157"/>
        <end position="167"/>
    </location>
</feature>
<sequence length="448" mass="50144">MLRQSSSRNQRSKSVRGKHILQVCMLLAVCFWLIYQVKHSHDKRKHFEESDSELPEKLPKFEEGLKLGRKDLHPRDEEQSTNHEKIDEEEVEDEEASTLDETKNETQEELERKRKEEGSADIEALLEGTVRGEEEETGGGGGDDEIDEQDHDKGEGDGEANEDENIVEEDKVVEKDEENENEENNEEEHQLEDGQDHDRNGRNTHEAREEHYKGDDASSAVVHATQNTLNGELDVQEHGDSLNETEVGKERSLNATNLVEKGDEVTSPELEDVPNKIDTNEASSETVDSTLQHGAGQVLEMTPDVTNSPRGLSDDKSSNITVVQNFTLSGINRTEYNPTTSDSNMEQDEITNSTMNRDFSAADLVGGSNQTTSSNLKESQTTDENEDLIEYKADSEGDSILSSLNDDETLRDPLISEVEDKRRESLIDLDTLPEIRTEGTDSDDAAAE</sequence>
<keyword evidence="2" id="KW-1133">Transmembrane helix</keyword>
<feature type="compositionally biased region" description="Polar residues" evidence="1">
    <location>
        <begin position="280"/>
        <end position="292"/>
    </location>
</feature>
<feature type="compositionally biased region" description="Basic and acidic residues" evidence="1">
    <location>
        <begin position="235"/>
        <end position="252"/>
    </location>
</feature>
<feature type="transmembrane region" description="Helical" evidence="2">
    <location>
        <begin position="20"/>
        <end position="37"/>
    </location>
</feature>